<reference evidence="3 4" key="1">
    <citation type="journal article" date="2019" name="Mol. Biol. Evol.">
        <title>Blast fungal genomes show frequent chromosomal changes, gene gains and losses, and effector gene turnover.</title>
        <authorList>
            <person name="Gomez Luciano L.B."/>
            <person name="Jason Tsai I."/>
            <person name="Chuma I."/>
            <person name="Tosa Y."/>
            <person name="Chen Y.H."/>
            <person name="Li J.Y."/>
            <person name="Li M.Y."/>
            <person name="Jade Lu M.Y."/>
            <person name="Nakayashiki H."/>
            <person name="Li W.H."/>
        </authorList>
    </citation>
    <scope>NUCLEOTIDE SEQUENCE [LARGE SCALE GENOMIC DNA]</scope>
    <source>
        <strain evidence="3">MZ5-1-6</strain>
    </source>
</reference>
<dbReference type="Proteomes" id="UP000294847">
    <property type="component" value="Chromosome 3"/>
</dbReference>
<organism evidence="3 4">
    <name type="scientific">Pyricularia oryzae</name>
    <name type="common">Rice blast fungus</name>
    <name type="synonym">Magnaporthe oryzae</name>
    <dbReference type="NCBI Taxonomy" id="318829"/>
    <lineage>
        <taxon>Eukaryota</taxon>
        <taxon>Fungi</taxon>
        <taxon>Dikarya</taxon>
        <taxon>Ascomycota</taxon>
        <taxon>Pezizomycotina</taxon>
        <taxon>Sordariomycetes</taxon>
        <taxon>Sordariomycetidae</taxon>
        <taxon>Magnaporthales</taxon>
        <taxon>Pyriculariaceae</taxon>
        <taxon>Pyricularia</taxon>
    </lineage>
</organism>
<sequence>MADAEANAATGGDAPDPELYVAIVSLVIALVALLGTVLQVLQQYYASATGFSNCDERVMGKWSNSKKRVFRLKELRFEVQFETPVIFVCHAMNQNGPIKEKPIEHISGTEESQQRTRTNPPEPPTGETRSGLGATSASLVQIQSLGYLDERVRNSTRTNTNLSVSAKPESAKRIHTADNEKATWVHLLTEFQRMELDSSKWIQAEHKWHAEKNQLGKRQEPPFHQRELVVALQAKPRSWDTMPSNIKKPYATSTMCHIVEISSMLGLHWKEFDRSKDKYRAEGNGYLLTGSQVPDLGIMFIFQIYGKHSFRDSRIVPSELVKVFSFGIVPTIYCKGKRMPVDFVTEEPEDLEYLLLGSLNEFAETVASFGCNTRTADILRDDKKKHGHLFPIAFEIMGMLSKTPHISGLPFRVVPNPTVYTWDKRFFDLRRLLNEFHRSIDKEDQMSMGSSPVSAHIRELRKYTERVTESLKTQWEYWKKEKDEGRKPDRNEHHLTFDSCDELQAAIQWCDDFLGMPHNRECVKVVLREHIQEVLRIVNDEEKVAVSEKEAFVEYEAKQASMHAHNGGGRTHSGVVQLSAASPEQRHKVLMKIYFREVLPRVVQRARLGLKRTETLLHIRTDSINEASPVSPIPPTTRNVMESPLQQQSAETLDPRSVSEIRSSDVWCTLVFRMLCWLRLHDFHKDDRQISSKSELCGSRLPVYIG</sequence>
<accession>A0A4V1C648</accession>
<evidence type="ECO:0000256" key="2">
    <source>
        <dbReference type="SAM" id="Phobius"/>
    </source>
</evidence>
<feature type="transmembrane region" description="Helical" evidence="2">
    <location>
        <begin position="20"/>
        <end position="41"/>
    </location>
</feature>
<name>A0A4V1C648_PYROR</name>
<keyword evidence="2" id="KW-0472">Membrane</keyword>
<dbReference type="EMBL" id="CP034206">
    <property type="protein sequence ID" value="QBZ58635.1"/>
    <property type="molecule type" value="Genomic_DNA"/>
</dbReference>
<evidence type="ECO:0000313" key="3">
    <source>
        <dbReference type="EMBL" id="QBZ58635.1"/>
    </source>
</evidence>
<evidence type="ECO:0000256" key="1">
    <source>
        <dbReference type="SAM" id="MobiDB-lite"/>
    </source>
</evidence>
<protein>
    <recommendedName>
        <fullName evidence="5">Modin</fullName>
    </recommendedName>
</protein>
<dbReference type="AlphaFoldDB" id="A0A4V1C648"/>
<proteinExistence type="predicted"/>
<feature type="region of interest" description="Disordered" evidence="1">
    <location>
        <begin position="107"/>
        <end position="135"/>
    </location>
</feature>
<evidence type="ECO:0000313" key="4">
    <source>
        <dbReference type="Proteomes" id="UP000294847"/>
    </source>
</evidence>
<keyword evidence="2" id="KW-1133">Transmembrane helix</keyword>
<gene>
    <name evidence="3" type="ORF">PoMZ_03591</name>
</gene>
<keyword evidence="2" id="KW-0812">Transmembrane</keyword>
<evidence type="ECO:0008006" key="5">
    <source>
        <dbReference type="Google" id="ProtNLM"/>
    </source>
</evidence>